<protein>
    <recommendedName>
        <fullName evidence="4">DUF3375 domain-containing protein</fullName>
    </recommendedName>
</protein>
<evidence type="ECO:0000256" key="1">
    <source>
        <dbReference type="SAM" id="MobiDB-lite"/>
    </source>
</evidence>
<evidence type="ECO:0000313" key="2">
    <source>
        <dbReference type="EMBL" id="ARU53011.1"/>
    </source>
</evidence>
<proteinExistence type="predicted"/>
<feature type="region of interest" description="Disordered" evidence="1">
    <location>
        <begin position="1"/>
        <end position="23"/>
    </location>
</feature>
<dbReference type="InterPro" id="IPR021804">
    <property type="entry name" value="DUF3375"/>
</dbReference>
<sequence>MGSAAHSRVGSAACLDSPRRQLPHGRCQQRPLLSALVAGAAGAQRGSPRSGRQRGGAVIDVVGQYARVKAAYDQPTLTLLHGSNAPVTVTLLRTCFSRETTNIDTARMHQMIDNHLIDLRNDGHTVPDRTGRELCQKWVKDNWLGRDQNDDGTQVYTLTSHAQSALNLVDSLEHGRPTLSKHRITTILDTVRNFNAAVNPSRQARVNILDAQIRELVAERDRLEQGGELAPVSVDVVVEGFTELLRLVHALPSDFQRVTEQFERIRQQILDDFRSEARPPGEVIDSYLERANAMGQTPEGKAFDGAFTLLGNDALLLQLRQDLDALLNHPHAEALTPAEKRELRSTVQVVRRGLDDVLTQWTRASKAIKDYVTTHDVVRDRQLDQTLRQLDREFGPWLARTGVRTRVPIQLLPETLDIAYLPRHFHDPASAAPPPPLAETAEDPAAVGDHIADLIAWGGPSIAALTEAVDDARANGSTTVGDVFTTLEVGMRRPADVLGLFHVADATLDAPADNTQIEEFEAIRPDGTSRVFVTARTTLPATTTPEHTS</sequence>
<dbReference type="Proteomes" id="UP000196228">
    <property type="component" value="Chromosome"/>
</dbReference>
<accession>A0A1Y0HXZ5</accession>
<evidence type="ECO:0008006" key="4">
    <source>
        <dbReference type="Google" id="ProtNLM"/>
    </source>
</evidence>
<reference evidence="2 3" key="1">
    <citation type="submission" date="2017-05" db="EMBL/GenBank/DDBJ databases">
        <authorList>
            <person name="Song R."/>
            <person name="Chenine A.L."/>
            <person name="Ruprecht R.M."/>
        </authorList>
    </citation>
    <scope>NUCLEOTIDE SEQUENCE [LARGE SCALE GENOMIC DNA]</scope>
    <source>
        <strain evidence="2 3">PSBB019</strain>
    </source>
</reference>
<organism evidence="2 3">
    <name type="scientific">Cellulosimicrobium cellulans</name>
    <name type="common">Arthrobacter luteus</name>
    <dbReference type="NCBI Taxonomy" id="1710"/>
    <lineage>
        <taxon>Bacteria</taxon>
        <taxon>Bacillati</taxon>
        <taxon>Actinomycetota</taxon>
        <taxon>Actinomycetes</taxon>
        <taxon>Micrococcales</taxon>
        <taxon>Promicromonosporaceae</taxon>
        <taxon>Cellulosimicrobium</taxon>
    </lineage>
</organism>
<dbReference type="EMBL" id="CP021383">
    <property type="protein sequence ID" value="ARU53011.1"/>
    <property type="molecule type" value="Genomic_DNA"/>
</dbReference>
<name>A0A1Y0HXZ5_CELCE</name>
<gene>
    <name evidence="2" type="ORF">CBR64_17800</name>
</gene>
<dbReference type="Pfam" id="PF11855">
    <property type="entry name" value="DUF3375"/>
    <property type="match status" value="1"/>
</dbReference>
<dbReference type="AlphaFoldDB" id="A0A1Y0HXZ5"/>
<evidence type="ECO:0000313" key="3">
    <source>
        <dbReference type="Proteomes" id="UP000196228"/>
    </source>
</evidence>
<dbReference type="KEGG" id="cceu:CBR64_17800"/>